<reference evidence="1 2" key="1">
    <citation type="submission" date="2015-07" db="EMBL/GenBank/DDBJ databases">
        <title>Comparative genomics of the Sigatoka disease complex on banana suggests a link between parallel evolutionary changes in Pseudocercospora fijiensis and Pseudocercospora eumusae and increased virulence on the banana host.</title>
        <authorList>
            <person name="Chang T.-C."/>
            <person name="Salvucci A."/>
            <person name="Crous P.W."/>
            <person name="Stergiopoulos I."/>
        </authorList>
    </citation>
    <scope>NUCLEOTIDE SEQUENCE [LARGE SCALE GENOMIC DNA]</scope>
    <source>
        <strain evidence="1 2">CBS 116634</strain>
    </source>
</reference>
<organism evidence="1 2">
    <name type="scientific">Pseudocercospora musae</name>
    <dbReference type="NCBI Taxonomy" id="113226"/>
    <lineage>
        <taxon>Eukaryota</taxon>
        <taxon>Fungi</taxon>
        <taxon>Dikarya</taxon>
        <taxon>Ascomycota</taxon>
        <taxon>Pezizomycotina</taxon>
        <taxon>Dothideomycetes</taxon>
        <taxon>Dothideomycetidae</taxon>
        <taxon>Mycosphaerellales</taxon>
        <taxon>Mycosphaerellaceae</taxon>
        <taxon>Pseudocercospora</taxon>
    </lineage>
</organism>
<dbReference type="Proteomes" id="UP000073492">
    <property type="component" value="Unassembled WGS sequence"/>
</dbReference>
<sequence>MFLSDMIRVKFEDSILRIYQSSPHSPFSVLLQLLKFKYLIERGQFISGSSIHQLRVVNLIPPLGEVLKWSISVCLRAKLSQTIRNMSVTLADLLHRFILTPDEM</sequence>
<gene>
    <name evidence="1" type="ORF">AC579_1502</name>
</gene>
<dbReference type="EMBL" id="LFZO01000067">
    <property type="protein sequence ID" value="KXT15067.1"/>
    <property type="molecule type" value="Genomic_DNA"/>
</dbReference>
<accession>A0A139IJW6</accession>
<evidence type="ECO:0000313" key="1">
    <source>
        <dbReference type="EMBL" id="KXT15067.1"/>
    </source>
</evidence>
<name>A0A139IJW6_9PEZI</name>
<evidence type="ECO:0000313" key="2">
    <source>
        <dbReference type="Proteomes" id="UP000073492"/>
    </source>
</evidence>
<keyword evidence="2" id="KW-1185">Reference proteome</keyword>
<comment type="caution">
    <text evidence="1">The sequence shown here is derived from an EMBL/GenBank/DDBJ whole genome shotgun (WGS) entry which is preliminary data.</text>
</comment>
<dbReference type="AlphaFoldDB" id="A0A139IJW6"/>
<proteinExistence type="predicted"/>
<protein>
    <submittedName>
        <fullName evidence="1">Uncharacterized protein</fullName>
    </submittedName>
</protein>